<sequence length="147" mass="15749">MGIVAELTGPPSPKSGVRLVGWWLLRLLVAALTVGLVLRGVGDLPRLTLDLTGLFFGVAGTGVLLAMFAATSRVGWVLGAAGVWAALTWYGYVALTDPFAVQVDSLGSRRGSIDSDLGAYLQGGFFLLVANVPLAAWLWWRLRRRHD</sequence>
<organism evidence="2 3">
    <name type="scientific">Nocardioides plantarum</name>
    <dbReference type="NCBI Taxonomy" id="29299"/>
    <lineage>
        <taxon>Bacteria</taxon>
        <taxon>Bacillati</taxon>
        <taxon>Actinomycetota</taxon>
        <taxon>Actinomycetes</taxon>
        <taxon>Propionibacteriales</taxon>
        <taxon>Nocardioidaceae</taxon>
        <taxon>Nocardioides</taxon>
    </lineage>
</organism>
<evidence type="ECO:0000313" key="3">
    <source>
        <dbReference type="Proteomes" id="UP001589750"/>
    </source>
</evidence>
<name>A0ABV5K588_9ACTN</name>
<keyword evidence="3" id="KW-1185">Reference proteome</keyword>
<evidence type="ECO:0000313" key="2">
    <source>
        <dbReference type="EMBL" id="MFB9311796.1"/>
    </source>
</evidence>
<dbReference type="EMBL" id="JBHMDG010000002">
    <property type="protein sequence ID" value="MFB9311796.1"/>
    <property type="molecule type" value="Genomic_DNA"/>
</dbReference>
<evidence type="ECO:0000256" key="1">
    <source>
        <dbReference type="SAM" id="Phobius"/>
    </source>
</evidence>
<gene>
    <name evidence="2" type="ORF">ACFFRI_01965</name>
</gene>
<accession>A0ABV5K588</accession>
<proteinExistence type="predicted"/>
<feature type="transmembrane region" description="Helical" evidence="1">
    <location>
        <begin position="51"/>
        <end position="70"/>
    </location>
</feature>
<keyword evidence="1" id="KW-0472">Membrane</keyword>
<evidence type="ECO:0008006" key="4">
    <source>
        <dbReference type="Google" id="ProtNLM"/>
    </source>
</evidence>
<feature type="transmembrane region" description="Helical" evidence="1">
    <location>
        <begin position="20"/>
        <end position="39"/>
    </location>
</feature>
<dbReference type="RefSeq" id="WP_140010978.1">
    <property type="nucleotide sequence ID" value="NZ_JBHMDG010000002.1"/>
</dbReference>
<protein>
    <recommendedName>
        <fullName evidence="4">Integral membrane protein</fullName>
    </recommendedName>
</protein>
<reference evidence="2 3" key="1">
    <citation type="submission" date="2024-09" db="EMBL/GenBank/DDBJ databases">
        <authorList>
            <person name="Sun Q."/>
            <person name="Mori K."/>
        </authorList>
    </citation>
    <scope>NUCLEOTIDE SEQUENCE [LARGE SCALE GENOMIC DNA]</scope>
    <source>
        <strain evidence="2 3">JCM 9626</strain>
    </source>
</reference>
<comment type="caution">
    <text evidence="2">The sequence shown here is derived from an EMBL/GenBank/DDBJ whole genome shotgun (WGS) entry which is preliminary data.</text>
</comment>
<feature type="transmembrane region" description="Helical" evidence="1">
    <location>
        <begin position="76"/>
        <end position="96"/>
    </location>
</feature>
<keyword evidence="1" id="KW-1133">Transmembrane helix</keyword>
<feature type="transmembrane region" description="Helical" evidence="1">
    <location>
        <begin position="117"/>
        <end position="140"/>
    </location>
</feature>
<keyword evidence="1" id="KW-0812">Transmembrane</keyword>
<dbReference type="Proteomes" id="UP001589750">
    <property type="component" value="Unassembled WGS sequence"/>
</dbReference>